<dbReference type="PRINTS" id="PR00260">
    <property type="entry name" value="CHEMTRNSDUCR"/>
</dbReference>
<organism evidence="3">
    <name type="scientific">bioreactor metagenome</name>
    <dbReference type="NCBI Taxonomy" id="1076179"/>
    <lineage>
        <taxon>unclassified sequences</taxon>
        <taxon>metagenomes</taxon>
        <taxon>ecological metagenomes</taxon>
    </lineage>
</organism>
<sequence>MSEMTAAMDEISNTSNEIGKIIKNIDDIAFQTNILALNAAVEAARAGSAGKGFAVVADEVRNLAAKSAESAKSTAALIEKAINAIDNGTKIVVRTAESLDGVISASEKSAQAIQYIADESIEQEKAVVKVNAGVEEISAVVQTNSATAQESAATSEELSGQAQLLKNLISRFKLKK</sequence>
<dbReference type="GO" id="GO:0005886">
    <property type="term" value="C:plasma membrane"/>
    <property type="evidence" value="ECO:0007669"/>
    <property type="project" value="TreeGrafter"/>
</dbReference>
<dbReference type="PROSITE" id="PS50111">
    <property type="entry name" value="CHEMOTAXIS_TRANSDUC_2"/>
    <property type="match status" value="1"/>
</dbReference>
<dbReference type="EMBL" id="VSSQ01060024">
    <property type="protein sequence ID" value="MPN13525.1"/>
    <property type="molecule type" value="Genomic_DNA"/>
</dbReference>
<dbReference type="InterPro" id="IPR051310">
    <property type="entry name" value="MCP_chemotaxis"/>
</dbReference>
<dbReference type="SMART" id="SM00283">
    <property type="entry name" value="MA"/>
    <property type="match status" value="1"/>
</dbReference>
<dbReference type="GO" id="GO:0007165">
    <property type="term" value="P:signal transduction"/>
    <property type="evidence" value="ECO:0007669"/>
    <property type="project" value="InterPro"/>
</dbReference>
<accession>A0A645FGJ5</accession>
<feature type="domain" description="Methyl-accepting transducer" evidence="2">
    <location>
        <begin position="1"/>
        <end position="159"/>
    </location>
</feature>
<dbReference type="AlphaFoldDB" id="A0A645FGJ5"/>
<reference evidence="3" key="1">
    <citation type="submission" date="2019-08" db="EMBL/GenBank/DDBJ databases">
        <authorList>
            <person name="Kucharzyk K."/>
            <person name="Murdoch R.W."/>
            <person name="Higgins S."/>
            <person name="Loffler F."/>
        </authorList>
    </citation>
    <scope>NUCLEOTIDE SEQUENCE</scope>
</reference>
<dbReference type="InterPro" id="IPR004090">
    <property type="entry name" value="Chemotax_Me-accpt_rcpt"/>
</dbReference>
<name>A0A645FGJ5_9ZZZZ</name>
<dbReference type="GO" id="GO:0004888">
    <property type="term" value="F:transmembrane signaling receptor activity"/>
    <property type="evidence" value="ECO:0007669"/>
    <property type="project" value="InterPro"/>
</dbReference>
<dbReference type="Pfam" id="PF00015">
    <property type="entry name" value="MCPsignal"/>
    <property type="match status" value="1"/>
</dbReference>
<evidence type="ECO:0000259" key="2">
    <source>
        <dbReference type="PROSITE" id="PS50111"/>
    </source>
</evidence>
<keyword evidence="1" id="KW-0145">Chemotaxis</keyword>
<evidence type="ECO:0000256" key="1">
    <source>
        <dbReference type="ARBA" id="ARBA00022500"/>
    </source>
</evidence>
<dbReference type="SUPFAM" id="SSF58104">
    <property type="entry name" value="Methyl-accepting chemotaxis protein (MCP) signaling domain"/>
    <property type="match status" value="1"/>
</dbReference>
<proteinExistence type="predicted"/>
<comment type="caution">
    <text evidence="3">The sequence shown here is derived from an EMBL/GenBank/DDBJ whole genome shotgun (WGS) entry which is preliminary data.</text>
</comment>
<dbReference type="InterPro" id="IPR004089">
    <property type="entry name" value="MCPsignal_dom"/>
</dbReference>
<dbReference type="PANTHER" id="PTHR43531">
    <property type="entry name" value="PROTEIN ICFG"/>
    <property type="match status" value="1"/>
</dbReference>
<dbReference type="Gene3D" id="1.10.287.950">
    <property type="entry name" value="Methyl-accepting chemotaxis protein"/>
    <property type="match status" value="1"/>
</dbReference>
<evidence type="ECO:0000313" key="3">
    <source>
        <dbReference type="EMBL" id="MPN13525.1"/>
    </source>
</evidence>
<dbReference type="GO" id="GO:0006935">
    <property type="term" value="P:chemotaxis"/>
    <property type="evidence" value="ECO:0007669"/>
    <property type="project" value="UniProtKB-KW"/>
</dbReference>
<gene>
    <name evidence="3" type="primary">tap_14</name>
    <name evidence="3" type="ORF">SDC9_160846</name>
</gene>
<dbReference type="PANTHER" id="PTHR43531:SF11">
    <property type="entry name" value="METHYL-ACCEPTING CHEMOTAXIS PROTEIN 3"/>
    <property type="match status" value="1"/>
</dbReference>
<protein>
    <submittedName>
        <fullName evidence="3">Methyl-accepting chemotaxis protein IV</fullName>
    </submittedName>
</protein>